<evidence type="ECO:0000259" key="1">
    <source>
        <dbReference type="Pfam" id="PF11716"/>
    </source>
</evidence>
<dbReference type="OrthoDB" id="154293at2"/>
<dbReference type="InterPro" id="IPR024344">
    <property type="entry name" value="MDMPI_metal-binding"/>
</dbReference>
<dbReference type="SUPFAM" id="SSF109854">
    <property type="entry name" value="DinB/YfiT-like putative metalloenzymes"/>
    <property type="match status" value="1"/>
</dbReference>
<accession>A0A3A4KFY8</accession>
<gene>
    <name evidence="2" type="ORF">D5S18_00655</name>
</gene>
<dbReference type="Pfam" id="PF11716">
    <property type="entry name" value="MDMPI_N"/>
    <property type="match status" value="1"/>
</dbReference>
<dbReference type="GO" id="GO:0016853">
    <property type="term" value="F:isomerase activity"/>
    <property type="evidence" value="ECO:0007669"/>
    <property type="project" value="UniProtKB-KW"/>
</dbReference>
<dbReference type="InterPro" id="IPR017517">
    <property type="entry name" value="Maleyloyr_isom"/>
</dbReference>
<dbReference type="EMBL" id="QZFU01000006">
    <property type="protein sequence ID" value="RJO79819.1"/>
    <property type="molecule type" value="Genomic_DNA"/>
</dbReference>
<dbReference type="GO" id="GO:0046872">
    <property type="term" value="F:metal ion binding"/>
    <property type="evidence" value="ECO:0007669"/>
    <property type="project" value="InterPro"/>
</dbReference>
<dbReference type="NCBIfam" id="TIGR03083">
    <property type="entry name" value="maleylpyruvate isomerase family mycothiol-dependent enzyme"/>
    <property type="match status" value="1"/>
</dbReference>
<dbReference type="AlphaFoldDB" id="A0A3A4KFY8"/>
<evidence type="ECO:0000313" key="2">
    <source>
        <dbReference type="EMBL" id="RJO79819.1"/>
    </source>
</evidence>
<dbReference type="InterPro" id="IPR034660">
    <property type="entry name" value="DinB/YfiT-like"/>
</dbReference>
<protein>
    <submittedName>
        <fullName evidence="2">Maleylpyruvate isomerase family mycothiol-dependent enzyme</fullName>
    </submittedName>
</protein>
<dbReference type="Gene3D" id="1.20.120.450">
    <property type="entry name" value="dinb family like domain"/>
    <property type="match status" value="1"/>
</dbReference>
<evidence type="ECO:0000313" key="3">
    <source>
        <dbReference type="Proteomes" id="UP000266677"/>
    </source>
</evidence>
<sequence>MVDLDAVAALATEYERVDRLLARMTPAQWESPSAAAGWTVSDTVLHLAQTDELVTASVAGEMGSAWLAGGSTDDAVARLVEAERGAPSTEVFERWRRASTAALASLRSAPPGARLTWVRVPLSAPTLAATRLAEHWAHLLDIADPLGLPYPDTDRLWLIARLAHRTLPYAFAVAQVEGGPVRCELIAPSGATWTFGPPETESVITGAAGEFCRVGAHRLRPADTALQTTDDRAATALRVLRNYAA</sequence>
<keyword evidence="2" id="KW-0413">Isomerase</keyword>
<dbReference type="Proteomes" id="UP000266677">
    <property type="component" value="Unassembled WGS sequence"/>
</dbReference>
<keyword evidence="2" id="KW-0670">Pyruvate</keyword>
<dbReference type="RefSeq" id="WP_120036852.1">
    <property type="nucleotide sequence ID" value="NZ_QZFU01000006.1"/>
</dbReference>
<name>A0A3A4KFY8_9NOCA</name>
<organism evidence="2 3">
    <name type="scientific">Nocardia panacis</name>
    <dbReference type="NCBI Taxonomy" id="2340916"/>
    <lineage>
        <taxon>Bacteria</taxon>
        <taxon>Bacillati</taxon>
        <taxon>Actinomycetota</taxon>
        <taxon>Actinomycetes</taxon>
        <taxon>Mycobacteriales</taxon>
        <taxon>Nocardiaceae</taxon>
        <taxon>Nocardia</taxon>
    </lineage>
</organism>
<feature type="domain" description="Mycothiol-dependent maleylpyruvate isomerase metal-binding" evidence="1">
    <location>
        <begin position="11"/>
        <end position="143"/>
    </location>
</feature>
<comment type="caution">
    <text evidence="2">The sequence shown here is derived from an EMBL/GenBank/DDBJ whole genome shotgun (WGS) entry which is preliminary data.</text>
</comment>
<reference evidence="2 3" key="1">
    <citation type="submission" date="2018-09" db="EMBL/GenBank/DDBJ databases">
        <title>YIM PH21274 draft genome.</title>
        <authorList>
            <person name="Miao C."/>
        </authorList>
    </citation>
    <scope>NUCLEOTIDE SEQUENCE [LARGE SCALE GENOMIC DNA]</scope>
    <source>
        <strain evidence="2 3">YIM PH 21724</strain>
    </source>
</reference>
<proteinExistence type="predicted"/>
<keyword evidence="3" id="KW-1185">Reference proteome</keyword>